<protein>
    <submittedName>
        <fullName evidence="14">GDP-mannose 4,6-dehydratase</fullName>
        <ecNumber evidence="14">4.2.1.47</ecNumber>
    </submittedName>
</protein>
<keyword evidence="7" id="KW-0520">NAD</keyword>
<comment type="cofactor">
    <cofactor evidence="1">
        <name>NAD(+)</name>
        <dbReference type="ChEBI" id="CHEBI:57540"/>
    </cofactor>
</comment>
<dbReference type="EMBL" id="JAJSBI010000037">
    <property type="protein sequence ID" value="MCD9880190.1"/>
    <property type="molecule type" value="Genomic_DNA"/>
</dbReference>
<evidence type="ECO:0000313" key="14">
    <source>
        <dbReference type="EMBL" id="MCD9880190.1"/>
    </source>
</evidence>
<dbReference type="GO" id="GO:0005737">
    <property type="term" value="C:cytoplasm"/>
    <property type="evidence" value="ECO:0007669"/>
    <property type="project" value="TreeGrafter"/>
</dbReference>
<evidence type="ECO:0000256" key="10">
    <source>
        <dbReference type="ARBA" id="ARBA00023180"/>
    </source>
</evidence>
<evidence type="ECO:0000256" key="9">
    <source>
        <dbReference type="ARBA" id="ARBA00023136"/>
    </source>
</evidence>
<evidence type="ECO:0000256" key="3">
    <source>
        <dbReference type="ARBA" id="ARBA00022692"/>
    </source>
</evidence>
<dbReference type="Proteomes" id="UP001108029">
    <property type="component" value="Unassembled WGS sequence"/>
</dbReference>
<gene>
    <name evidence="14" type="ORF">LJ657_42885</name>
</gene>
<keyword evidence="8" id="KW-0333">Golgi apparatus</keyword>
<comment type="caution">
    <text evidence="14">The sequence shown here is derived from an EMBL/GenBank/DDBJ whole genome shotgun (WGS) entry which is preliminary data.</text>
</comment>
<dbReference type="GO" id="GO:0048040">
    <property type="term" value="F:UDP-glucuronate decarboxylase activity"/>
    <property type="evidence" value="ECO:0007669"/>
    <property type="project" value="TreeGrafter"/>
</dbReference>
<dbReference type="SUPFAM" id="SSF51735">
    <property type="entry name" value="NAD(P)-binding Rossmann-fold domains"/>
    <property type="match status" value="1"/>
</dbReference>
<dbReference type="InterPro" id="IPR001509">
    <property type="entry name" value="Epimerase_deHydtase"/>
</dbReference>
<evidence type="ECO:0000256" key="6">
    <source>
        <dbReference type="ARBA" id="ARBA00022989"/>
    </source>
</evidence>
<evidence type="ECO:0000313" key="15">
    <source>
        <dbReference type="Proteomes" id="UP001108029"/>
    </source>
</evidence>
<dbReference type="InterPro" id="IPR044516">
    <property type="entry name" value="UXS-like"/>
</dbReference>
<dbReference type="GO" id="GO:0008446">
    <property type="term" value="F:GDP-mannose 4,6-dehydratase activity"/>
    <property type="evidence" value="ECO:0007669"/>
    <property type="project" value="UniProtKB-EC"/>
</dbReference>
<keyword evidence="15" id="KW-1185">Reference proteome</keyword>
<evidence type="ECO:0000256" key="8">
    <source>
        <dbReference type="ARBA" id="ARBA00023034"/>
    </source>
</evidence>
<dbReference type="GO" id="GO:0042732">
    <property type="term" value="P:D-xylose metabolic process"/>
    <property type="evidence" value="ECO:0007669"/>
    <property type="project" value="InterPro"/>
</dbReference>
<evidence type="ECO:0000256" key="4">
    <source>
        <dbReference type="ARBA" id="ARBA00022793"/>
    </source>
</evidence>
<keyword evidence="9" id="KW-0472">Membrane</keyword>
<evidence type="ECO:0000256" key="7">
    <source>
        <dbReference type="ARBA" id="ARBA00023027"/>
    </source>
</evidence>
<name>A0A9Q3VZ33_9ACTN</name>
<evidence type="ECO:0000256" key="1">
    <source>
        <dbReference type="ARBA" id="ARBA00001911"/>
    </source>
</evidence>
<feature type="domain" description="NAD-dependent epimerase/dehydratase" evidence="13">
    <location>
        <begin position="16"/>
        <end position="241"/>
    </location>
</feature>
<dbReference type="Gene3D" id="3.40.50.720">
    <property type="entry name" value="NAD(P)-binding Rossmann-like Domain"/>
    <property type="match status" value="1"/>
</dbReference>
<evidence type="ECO:0000256" key="5">
    <source>
        <dbReference type="ARBA" id="ARBA00022968"/>
    </source>
</evidence>
<organism evidence="14 15">
    <name type="scientific">Streptomyces guryensis</name>
    <dbReference type="NCBI Taxonomy" id="2886947"/>
    <lineage>
        <taxon>Bacteria</taxon>
        <taxon>Bacillati</taxon>
        <taxon>Actinomycetota</taxon>
        <taxon>Actinomycetes</taxon>
        <taxon>Kitasatosporales</taxon>
        <taxon>Streptomycetaceae</taxon>
        <taxon>Streptomyces</taxon>
    </lineage>
</organism>
<dbReference type="AlphaFoldDB" id="A0A9Q3VZ33"/>
<evidence type="ECO:0000256" key="11">
    <source>
        <dbReference type="ARBA" id="ARBA00023239"/>
    </source>
</evidence>
<dbReference type="FunFam" id="3.40.50.720:FF:000065">
    <property type="entry name" value="UDP-glucuronic acid decarboxylase 1"/>
    <property type="match status" value="1"/>
</dbReference>
<dbReference type="GO" id="GO:0070403">
    <property type="term" value="F:NAD+ binding"/>
    <property type="evidence" value="ECO:0007669"/>
    <property type="project" value="InterPro"/>
</dbReference>
<keyword evidence="4" id="KW-0210">Decarboxylase</keyword>
<dbReference type="Pfam" id="PF01370">
    <property type="entry name" value="Epimerase"/>
    <property type="match status" value="1"/>
</dbReference>
<proteinExistence type="predicted"/>
<evidence type="ECO:0000259" key="13">
    <source>
        <dbReference type="Pfam" id="PF01370"/>
    </source>
</evidence>
<evidence type="ECO:0000256" key="2">
    <source>
        <dbReference type="ARBA" id="ARBA00004323"/>
    </source>
</evidence>
<comment type="subcellular location">
    <subcellularLocation>
        <location evidence="2">Golgi apparatus membrane</location>
        <topology evidence="2">Single-pass type II membrane protein</topology>
    </subcellularLocation>
    <subcellularLocation>
        <location evidence="12">Golgi apparatus</location>
        <location evidence="12">Golgi stack membrane</location>
    </subcellularLocation>
</comment>
<reference evidence="14" key="1">
    <citation type="submission" date="2021-12" db="EMBL/GenBank/DDBJ databases">
        <authorList>
            <person name="Lee J.-H."/>
            <person name="Kim S.-B."/>
        </authorList>
    </citation>
    <scope>NUCLEOTIDE SEQUENCE</scope>
    <source>
        <strain evidence="14">NR30</strain>
    </source>
</reference>
<dbReference type="RefSeq" id="WP_232655132.1">
    <property type="nucleotide sequence ID" value="NZ_JAJSBI010000037.1"/>
</dbReference>
<keyword evidence="3" id="KW-0812">Transmembrane</keyword>
<keyword evidence="10" id="KW-0325">Glycoprotein</keyword>
<sequence length="328" mass="35754">MASFLGEELVRVMRAVITGGAGFVGSHLVDAALGRGWSVVVVDDLSSGFMDNITRLQDEPRFEFIEADICGKWTVNGQVDLVLNFASPASPQKFLERPLETLEVGATGMRNVAEMAIAKGARLIQASTSEVYGEPLVHPQHEEYWGNVNPIGPRSVYDESKRYAEALLGAYHRLGLLDVGVVRIFNTYGPRQHATDGRVVPNFVHQALSGTPLTLYGTGAQTRSFCYVGDLVRGILALADLRGEFGPVNLGSQEEITVLELARIVGDLTGTQVHLAYSELPADDPTQRKPDISRAQAILDWKPEVNLREGLLKTIEWCSANALPTRAV</sequence>
<dbReference type="InterPro" id="IPR036291">
    <property type="entry name" value="NAD(P)-bd_dom_sf"/>
</dbReference>
<keyword evidence="5" id="KW-0735">Signal-anchor</keyword>
<dbReference type="PANTHER" id="PTHR43078">
    <property type="entry name" value="UDP-GLUCURONIC ACID DECARBOXYLASE-RELATED"/>
    <property type="match status" value="1"/>
</dbReference>
<accession>A0A9Q3VZ33</accession>
<keyword evidence="11 14" id="KW-0456">Lyase</keyword>
<evidence type="ECO:0000256" key="12">
    <source>
        <dbReference type="ARBA" id="ARBA00037859"/>
    </source>
</evidence>
<dbReference type="EC" id="4.2.1.47" evidence="14"/>
<dbReference type="PANTHER" id="PTHR43078:SF6">
    <property type="entry name" value="UDP-GLUCURONIC ACID DECARBOXYLASE 1"/>
    <property type="match status" value="1"/>
</dbReference>
<keyword evidence="6" id="KW-1133">Transmembrane helix</keyword>